<name>A0A226QM91_9BACL</name>
<dbReference type="PROSITE" id="PS50994">
    <property type="entry name" value="INTEGRASE"/>
    <property type="match status" value="1"/>
</dbReference>
<keyword evidence="3" id="KW-1185">Reference proteome</keyword>
<proteinExistence type="predicted"/>
<evidence type="ECO:0000313" key="3">
    <source>
        <dbReference type="Proteomes" id="UP000198394"/>
    </source>
</evidence>
<comment type="caution">
    <text evidence="2">The sequence shown here is derived from an EMBL/GenBank/DDBJ whole genome shotgun (WGS) entry which is preliminary data.</text>
</comment>
<dbReference type="GO" id="GO:0015074">
    <property type="term" value="P:DNA integration"/>
    <property type="evidence" value="ECO:0007669"/>
    <property type="project" value="InterPro"/>
</dbReference>
<organism evidence="2 3">
    <name type="scientific">Parageobacillus galactosidasius</name>
    <dbReference type="NCBI Taxonomy" id="883812"/>
    <lineage>
        <taxon>Bacteria</taxon>
        <taxon>Bacillati</taxon>
        <taxon>Bacillota</taxon>
        <taxon>Bacilli</taxon>
        <taxon>Bacillales</taxon>
        <taxon>Anoxybacillaceae</taxon>
        <taxon>Parageobacillus</taxon>
    </lineage>
</organism>
<dbReference type="InterPro" id="IPR036397">
    <property type="entry name" value="RNaseH_sf"/>
</dbReference>
<reference evidence="2 3" key="1">
    <citation type="submission" date="2017-04" db="EMBL/GenBank/DDBJ databases">
        <title>The genome sequence of Parageobacillus galactosidasius DSM 18751.</title>
        <authorList>
            <person name="Ramaloko W.T."/>
            <person name="Koen N."/>
            <person name="Polliack S."/>
            <person name="Aliyu H."/>
            <person name="Lebre P."/>
            <person name="Mohr T."/>
            <person name="Oswald F."/>
            <person name="Zwick M."/>
            <person name="Neumann A."/>
            <person name="Syldatk C."/>
            <person name="Cowan D."/>
            <person name="De Maayer P."/>
        </authorList>
    </citation>
    <scope>NUCLEOTIDE SEQUENCE [LARGE SCALE GENOMIC DNA]</scope>
    <source>
        <strain evidence="2 3">DSM 18751</strain>
    </source>
</reference>
<dbReference type="Gene3D" id="3.30.420.10">
    <property type="entry name" value="Ribonuclease H-like superfamily/Ribonuclease H"/>
    <property type="match status" value="1"/>
</dbReference>
<dbReference type="InterPro" id="IPR001584">
    <property type="entry name" value="Integrase_cat-core"/>
</dbReference>
<dbReference type="PANTHER" id="PTHR46889">
    <property type="entry name" value="TRANSPOSASE INSF FOR INSERTION SEQUENCE IS3B-RELATED"/>
    <property type="match status" value="1"/>
</dbReference>
<dbReference type="GO" id="GO:0003676">
    <property type="term" value="F:nucleic acid binding"/>
    <property type="evidence" value="ECO:0007669"/>
    <property type="project" value="InterPro"/>
</dbReference>
<accession>A0A226QM91</accession>
<dbReference type="SUPFAM" id="SSF53098">
    <property type="entry name" value="Ribonuclease H-like"/>
    <property type="match status" value="1"/>
</dbReference>
<protein>
    <recommendedName>
        <fullName evidence="1">Integrase catalytic domain-containing protein</fullName>
    </recommendedName>
</protein>
<dbReference type="AlphaFoldDB" id="A0A226QM91"/>
<dbReference type="InterPro" id="IPR050900">
    <property type="entry name" value="Transposase_IS3/IS150/IS904"/>
</dbReference>
<dbReference type="InterPro" id="IPR012337">
    <property type="entry name" value="RNaseH-like_sf"/>
</dbReference>
<dbReference type="Proteomes" id="UP000198394">
    <property type="component" value="Unassembled WGS sequence"/>
</dbReference>
<sequence>MNPSLDLGSQYTSEEFQQYQQSKGMKHSFSKKGYPYDNTCMESFHAILKKEEI</sequence>
<feature type="domain" description="Integrase catalytic" evidence="1">
    <location>
        <begin position="1"/>
        <end position="53"/>
    </location>
</feature>
<evidence type="ECO:0000313" key="2">
    <source>
        <dbReference type="EMBL" id="OXB93646.1"/>
    </source>
</evidence>
<gene>
    <name evidence="2" type="ORF">B9L23_01305</name>
</gene>
<evidence type="ECO:0000259" key="1">
    <source>
        <dbReference type="PROSITE" id="PS50994"/>
    </source>
</evidence>
<dbReference type="EMBL" id="NDYL01000001">
    <property type="protein sequence ID" value="OXB93646.1"/>
    <property type="molecule type" value="Genomic_DNA"/>
</dbReference>